<dbReference type="EMBL" id="CP087977">
    <property type="protein sequence ID" value="UUZ45170.1"/>
    <property type="molecule type" value="Genomic_DNA"/>
</dbReference>
<evidence type="ECO:0000313" key="2">
    <source>
        <dbReference type="Proteomes" id="UP001059663"/>
    </source>
</evidence>
<organism evidence="1 2">
    <name type="scientific">Janibacter limosus</name>
    <dbReference type="NCBI Taxonomy" id="53458"/>
    <lineage>
        <taxon>Bacteria</taxon>
        <taxon>Bacillati</taxon>
        <taxon>Actinomycetota</taxon>
        <taxon>Actinomycetes</taxon>
        <taxon>Micrococcales</taxon>
        <taxon>Intrasporangiaceae</taxon>
        <taxon>Janibacter</taxon>
    </lineage>
</organism>
<evidence type="ECO:0000313" key="1">
    <source>
        <dbReference type="EMBL" id="UUZ45170.1"/>
    </source>
</evidence>
<protein>
    <submittedName>
        <fullName evidence="1">Uncharacterized protein</fullName>
    </submittedName>
</protein>
<accession>A0AC61U554</accession>
<dbReference type="Proteomes" id="UP001059663">
    <property type="component" value="Chromosome"/>
</dbReference>
<name>A0AC61U554_9MICO</name>
<proteinExistence type="predicted"/>
<sequence length="204" mass="20275">MKTTRSALIALTTAALLGLSACGNADDPAGPAESRTQRPGDTPSASSSVASSTSSTSGSASRTSSTSSATTPTDPVPAAIAAAEKEAGGTAYEVDDRDGDGTWAVDVAKGATSIEVDVAKGGAASAGEEGDLDSDDRAGLKAATVDLPEAIETALKEVDGTFDGAELEEEGGKHSRKISIDVSGDDTDVLVDVRTGKATVERDG</sequence>
<gene>
    <name evidence="1" type="ORF">LP422_02475</name>
</gene>
<reference evidence="1" key="1">
    <citation type="submission" date="2021-11" db="EMBL/GenBank/DDBJ databases">
        <title>Study of the species diversity of bacterial strains isolated from a unique natural object - Shulgan-Tash cave (Bashkiria).</title>
        <authorList>
            <person name="Sazanova A.L."/>
            <person name="Chirak E.R."/>
            <person name="Safronova V.I."/>
        </authorList>
    </citation>
    <scope>NUCLEOTIDE SEQUENCE</scope>
    <source>
        <strain evidence="1">P1</strain>
    </source>
</reference>